<evidence type="ECO:0000256" key="1">
    <source>
        <dbReference type="SAM" id="SignalP"/>
    </source>
</evidence>
<proteinExistence type="predicted"/>
<dbReference type="InterPro" id="IPR011990">
    <property type="entry name" value="TPR-like_helical_dom_sf"/>
</dbReference>
<keyword evidence="1" id="KW-0732">Signal</keyword>
<dbReference type="OrthoDB" id="1150971at2"/>
<sequence>MKRTVTLVVLMILSLSINAQDKYTQGMEKAFGLYNDGKFIEASHMFERIAMATPDNWLPYYYAAQTLNVDAFSKLKDSEKLQATLEKAQGFLDVAKGISPKNVEIMVQQAMIHTAYIASDGATYGASLSPKVQTLYATAQQMEPDNPRVVYLQAEWNMGAAQFFGKDPSVYCNDLKRAMELFATFKPKGPFYPDWGKERAETLLNNCASK</sequence>
<dbReference type="AlphaFoldDB" id="A0A2A4G8A4"/>
<organism evidence="2 3">
    <name type="scientific">Sediminicola luteus</name>
    <dbReference type="NCBI Taxonomy" id="319238"/>
    <lineage>
        <taxon>Bacteria</taxon>
        <taxon>Pseudomonadati</taxon>
        <taxon>Bacteroidota</taxon>
        <taxon>Flavobacteriia</taxon>
        <taxon>Flavobacteriales</taxon>
        <taxon>Flavobacteriaceae</taxon>
        <taxon>Sediminicola</taxon>
    </lineage>
</organism>
<feature type="signal peptide" evidence="1">
    <location>
        <begin position="1"/>
        <end position="19"/>
    </location>
</feature>
<feature type="chain" id="PRO_5012246495" description="Tetratricopeptide repeat protein" evidence="1">
    <location>
        <begin position="20"/>
        <end position="210"/>
    </location>
</feature>
<name>A0A2A4G8A4_9FLAO</name>
<dbReference type="SUPFAM" id="SSF48452">
    <property type="entry name" value="TPR-like"/>
    <property type="match status" value="1"/>
</dbReference>
<dbReference type="Gene3D" id="1.25.40.10">
    <property type="entry name" value="Tetratricopeptide repeat domain"/>
    <property type="match status" value="1"/>
</dbReference>
<keyword evidence="3" id="KW-1185">Reference proteome</keyword>
<evidence type="ECO:0000313" key="2">
    <source>
        <dbReference type="EMBL" id="PCE64663.1"/>
    </source>
</evidence>
<comment type="caution">
    <text evidence="2">The sequence shown here is derived from an EMBL/GenBank/DDBJ whole genome shotgun (WGS) entry which is preliminary data.</text>
</comment>
<accession>A0A2A4G8A4</accession>
<evidence type="ECO:0008006" key="4">
    <source>
        <dbReference type="Google" id="ProtNLM"/>
    </source>
</evidence>
<protein>
    <recommendedName>
        <fullName evidence="4">Tetratricopeptide repeat protein</fullName>
    </recommendedName>
</protein>
<dbReference type="RefSeq" id="WP_097439944.1">
    <property type="nucleotide sequence ID" value="NZ_KZ300476.1"/>
</dbReference>
<evidence type="ECO:0000313" key="3">
    <source>
        <dbReference type="Proteomes" id="UP000219559"/>
    </source>
</evidence>
<gene>
    <name evidence="2" type="ORF">B7P33_05680</name>
</gene>
<dbReference type="Proteomes" id="UP000219559">
    <property type="component" value="Unassembled WGS sequence"/>
</dbReference>
<dbReference type="EMBL" id="NBWU01000002">
    <property type="protein sequence ID" value="PCE64663.1"/>
    <property type="molecule type" value="Genomic_DNA"/>
</dbReference>
<reference evidence="2 3" key="1">
    <citation type="submission" date="2017-04" db="EMBL/GenBank/DDBJ databases">
        <title>A new member of the family Flavobacteriaceae isolated from ascidians.</title>
        <authorList>
            <person name="Chen L."/>
        </authorList>
    </citation>
    <scope>NUCLEOTIDE SEQUENCE [LARGE SCALE GENOMIC DNA]</scope>
    <source>
        <strain evidence="2 3">HQA918</strain>
    </source>
</reference>